<protein>
    <submittedName>
        <fullName evidence="1">Uncharacterized protein</fullName>
    </submittedName>
</protein>
<reference evidence="1 2" key="1">
    <citation type="journal article" date="2018" name="Mol. Biol. Evol.">
        <title>Broad Genomic Sampling Reveals a Smut Pathogenic Ancestry of the Fungal Clade Ustilaginomycotina.</title>
        <authorList>
            <person name="Kijpornyongpan T."/>
            <person name="Mondo S.J."/>
            <person name="Barry K."/>
            <person name="Sandor L."/>
            <person name="Lee J."/>
            <person name="Lipzen A."/>
            <person name="Pangilinan J."/>
            <person name="LaButti K."/>
            <person name="Hainaut M."/>
            <person name="Henrissat B."/>
            <person name="Grigoriev I.V."/>
            <person name="Spatafora J.W."/>
            <person name="Aime M.C."/>
        </authorList>
    </citation>
    <scope>NUCLEOTIDE SEQUENCE [LARGE SCALE GENOMIC DNA]</scope>
    <source>
        <strain evidence="1 2">MCA 3882</strain>
    </source>
</reference>
<evidence type="ECO:0000313" key="1">
    <source>
        <dbReference type="EMBL" id="PWN37861.1"/>
    </source>
</evidence>
<organism evidence="1 2">
    <name type="scientific">Meira miltonrushii</name>
    <dbReference type="NCBI Taxonomy" id="1280837"/>
    <lineage>
        <taxon>Eukaryota</taxon>
        <taxon>Fungi</taxon>
        <taxon>Dikarya</taxon>
        <taxon>Basidiomycota</taxon>
        <taxon>Ustilaginomycotina</taxon>
        <taxon>Exobasidiomycetes</taxon>
        <taxon>Exobasidiales</taxon>
        <taxon>Brachybasidiaceae</taxon>
        <taxon>Meira</taxon>
    </lineage>
</organism>
<dbReference type="AlphaFoldDB" id="A0A316VP10"/>
<dbReference type="PANTHER" id="PTHR35560">
    <property type="entry name" value="BLL0132 PROTEIN"/>
    <property type="match status" value="1"/>
</dbReference>
<dbReference type="Gene3D" id="3.40.50.1820">
    <property type="entry name" value="alpha/beta hydrolase"/>
    <property type="match status" value="1"/>
</dbReference>
<accession>A0A316VP10</accession>
<dbReference type="Proteomes" id="UP000245771">
    <property type="component" value="Unassembled WGS sequence"/>
</dbReference>
<evidence type="ECO:0000313" key="2">
    <source>
        <dbReference type="Proteomes" id="UP000245771"/>
    </source>
</evidence>
<keyword evidence="2" id="KW-1185">Reference proteome</keyword>
<sequence>MSPKEKKGIRIRHTLVFCNHVSALAIQDLPSNDGNRTLTRISIKRTYPLNDTELQKLSQTDRQLLDKDDYGVLAFRSAYTTDANAKRMIIMLHGFGRDAWQYQDTANDALYEAIGLTGSPDQNDIKKLKLDETLIVSPQFINEEDMELYYQTNDLQFDDVANLTTYDSPSIETTLVWQNTSWAEGADSILPTNITSPPDQEGNSRLIKAPSMSSFEVMDAMIDQATDKTRFPKLETVIVAGHSLGAQFVQRYALIGAIPSKQIPVHFFIANPGSYVYLTDERPRSTKKCSDTYNEWKFGLGVFGIRYLYDMVITSLDTLNDITDVRVRYLRDRQVHYLYGLNDTGTNGDRRCQAMSQGRNHLERGRNYLKHINQTSLALHLDHAHTVDFVPGIAHDARGMFYSPAGIRRLFLSNIDGTESARGVG</sequence>
<dbReference type="PANTHER" id="PTHR35560:SF3">
    <property type="entry name" value="PEPTIDASE S9 PROLYL OLIGOPEPTIDASE CATALYTIC DOMAIN-CONTAINING PROTEIN"/>
    <property type="match status" value="1"/>
</dbReference>
<dbReference type="SUPFAM" id="SSF53474">
    <property type="entry name" value="alpha/beta-Hydrolases"/>
    <property type="match status" value="1"/>
</dbReference>
<dbReference type="InParanoid" id="A0A316VP10"/>
<dbReference type="OrthoDB" id="5985073at2759"/>
<dbReference type="GeneID" id="37023112"/>
<dbReference type="STRING" id="1280837.A0A316VP10"/>
<gene>
    <name evidence="1" type="ORF">FA14DRAFT_183657</name>
</gene>
<proteinExistence type="predicted"/>
<dbReference type="RefSeq" id="XP_025358163.1">
    <property type="nucleotide sequence ID" value="XM_025501331.1"/>
</dbReference>
<dbReference type="InterPro" id="IPR029058">
    <property type="entry name" value="AB_hydrolase_fold"/>
</dbReference>
<name>A0A316VP10_9BASI</name>
<dbReference type="EMBL" id="KZ819602">
    <property type="protein sequence ID" value="PWN37861.1"/>
    <property type="molecule type" value="Genomic_DNA"/>
</dbReference>